<dbReference type="EMBL" id="GGEC01074462">
    <property type="protein sequence ID" value="MBX54946.1"/>
    <property type="molecule type" value="Transcribed_RNA"/>
</dbReference>
<protein>
    <submittedName>
        <fullName evidence="1">Uncharacterized protein</fullName>
    </submittedName>
</protein>
<accession>A0A2P2PJP2</accession>
<evidence type="ECO:0000313" key="1">
    <source>
        <dbReference type="EMBL" id="MBX54946.1"/>
    </source>
</evidence>
<organism evidence="1">
    <name type="scientific">Rhizophora mucronata</name>
    <name type="common">Asiatic mangrove</name>
    <dbReference type="NCBI Taxonomy" id="61149"/>
    <lineage>
        <taxon>Eukaryota</taxon>
        <taxon>Viridiplantae</taxon>
        <taxon>Streptophyta</taxon>
        <taxon>Embryophyta</taxon>
        <taxon>Tracheophyta</taxon>
        <taxon>Spermatophyta</taxon>
        <taxon>Magnoliopsida</taxon>
        <taxon>eudicotyledons</taxon>
        <taxon>Gunneridae</taxon>
        <taxon>Pentapetalae</taxon>
        <taxon>rosids</taxon>
        <taxon>fabids</taxon>
        <taxon>Malpighiales</taxon>
        <taxon>Rhizophoraceae</taxon>
        <taxon>Rhizophora</taxon>
    </lineage>
</organism>
<dbReference type="AlphaFoldDB" id="A0A2P2PJP2"/>
<reference evidence="1" key="1">
    <citation type="submission" date="2018-02" db="EMBL/GenBank/DDBJ databases">
        <title>Rhizophora mucronata_Transcriptome.</title>
        <authorList>
            <person name="Meera S.P."/>
            <person name="Sreeshan A."/>
            <person name="Augustine A."/>
        </authorList>
    </citation>
    <scope>NUCLEOTIDE SEQUENCE</scope>
    <source>
        <tissue evidence="1">Leaf</tissue>
    </source>
</reference>
<proteinExistence type="predicted"/>
<sequence>MIIKQQQSLLSPQMCCPMSCAFEDDYTAYIVD</sequence>
<name>A0A2P2PJP2_RHIMU</name>